<evidence type="ECO:0000313" key="1">
    <source>
        <dbReference type="EMBL" id="CAD6217103.1"/>
    </source>
</evidence>
<name>A0A811MWI6_9POAL</name>
<accession>A0A811MWI6</accession>
<sequence length="171" mass="18269">MALVGPKGAPSTQRLRREQTHVKVASLLAPPLFPSPVPSVDLCVCSNNRSGSKMQLSPNLQVQCKSLEKSRQARSAAAITLSSVCSYYKVKLVYVLLYAYNGVSFSGSQSSLSCLPCSQPVAFELDVPPEDIIVDLISANHLLFAISGEYTGFLATEATSHSGGKVVMISF</sequence>
<dbReference type="EMBL" id="CAJGYO010000003">
    <property type="protein sequence ID" value="CAD6217103.1"/>
    <property type="molecule type" value="Genomic_DNA"/>
</dbReference>
<evidence type="ECO:0000313" key="2">
    <source>
        <dbReference type="Proteomes" id="UP000604825"/>
    </source>
</evidence>
<protein>
    <submittedName>
        <fullName evidence="1">Uncharacterized protein</fullName>
    </submittedName>
</protein>
<organism evidence="1 2">
    <name type="scientific">Miscanthus lutarioriparius</name>
    <dbReference type="NCBI Taxonomy" id="422564"/>
    <lineage>
        <taxon>Eukaryota</taxon>
        <taxon>Viridiplantae</taxon>
        <taxon>Streptophyta</taxon>
        <taxon>Embryophyta</taxon>
        <taxon>Tracheophyta</taxon>
        <taxon>Spermatophyta</taxon>
        <taxon>Magnoliopsida</taxon>
        <taxon>Liliopsida</taxon>
        <taxon>Poales</taxon>
        <taxon>Poaceae</taxon>
        <taxon>PACMAD clade</taxon>
        <taxon>Panicoideae</taxon>
        <taxon>Andropogonodae</taxon>
        <taxon>Andropogoneae</taxon>
        <taxon>Saccharinae</taxon>
        <taxon>Miscanthus</taxon>
    </lineage>
</organism>
<gene>
    <name evidence="1" type="ORF">NCGR_LOCUS11232</name>
</gene>
<reference evidence="1" key="1">
    <citation type="submission" date="2020-10" db="EMBL/GenBank/DDBJ databases">
        <authorList>
            <person name="Han B."/>
            <person name="Lu T."/>
            <person name="Zhao Q."/>
            <person name="Huang X."/>
            <person name="Zhao Y."/>
        </authorList>
    </citation>
    <scope>NUCLEOTIDE SEQUENCE</scope>
</reference>
<comment type="caution">
    <text evidence="1">The sequence shown here is derived from an EMBL/GenBank/DDBJ whole genome shotgun (WGS) entry which is preliminary data.</text>
</comment>
<dbReference type="AlphaFoldDB" id="A0A811MWI6"/>
<keyword evidence="2" id="KW-1185">Reference proteome</keyword>
<dbReference type="Proteomes" id="UP000604825">
    <property type="component" value="Unassembled WGS sequence"/>
</dbReference>
<proteinExistence type="predicted"/>